<keyword evidence="3" id="KW-1185">Reference proteome</keyword>
<proteinExistence type="predicted"/>
<reference evidence="2" key="1">
    <citation type="submission" date="2020-11" db="EMBL/GenBank/DDBJ databases">
        <title>Sequencing the genomes of 1000 actinobacteria strains.</title>
        <authorList>
            <person name="Klenk H.-P."/>
        </authorList>
    </citation>
    <scope>NUCLEOTIDE SEQUENCE</scope>
    <source>
        <strain evidence="2">DSM 43175</strain>
    </source>
</reference>
<accession>A0A931GPP7</accession>
<dbReference type="PROSITE" id="PS51671">
    <property type="entry name" value="ACT"/>
    <property type="match status" value="1"/>
</dbReference>
<evidence type="ECO:0000259" key="1">
    <source>
        <dbReference type="PROSITE" id="PS51671"/>
    </source>
</evidence>
<sequence length="222" mass="22569">MLLRIRIRLPDRPGSLGKVARILGAAGADVVQMAVLERDNGRALDDFTVAWPSGAGIDRLCDGLASVPGVEIVGIWPTAEPQGAFPDAALIGQLAADPERGPVTLVDAVPALLSADWAGLARTGPEGASLVHASLGGLGGVELPGLEPLRPRGLTSEEGTQYALCPVAAEQTVALVLVVARTGAPPFHRTEIFRLAQLVGAAEAVLGTGPSGGASADLVRSS</sequence>
<comment type="caution">
    <text evidence="2">The sequence shown here is derived from an EMBL/GenBank/DDBJ whole genome shotgun (WGS) entry which is preliminary data.</text>
</comment>
<dbReference type="Proteomes" id="UP000614047">
    <property type="component" value="Unassembled WGS sequence"/>
</dbReference>
<protein>
    <recommendedName>
        <fullName evidence="1">ACT domain-containing protein</fullName>
    </recommendedName>
</protein>
<dbReference type="SUPFAM" id="SSF55021">
    <property type="entry name" value="ACT-like"/>
    <property type="match status" value="1"/>
</dbReference>
<evidence type="ECO:0000313" key="3">
    <source>
        <dbReference type="Proteomes" id="UP000614047"/>
    </source>
</evidence>
<evidence type="ECO:0000313" key="2">
    <source>
        <dbReference type="EMBL" id="MBG6090831.1"/>
    </source>
</evidence>
<dbReference type="AlphaFoldDB" id="A0A931GPP7"/>
<dbReference type="Pfam" id="PF01842">
    <property type="entry name" value="ACT"/>
    <property type="match status" value="1"/>
</dbReference>
<dbReference type="Gene3D" id="3.30.70.260">
    <property type="match status" value="1"/>
</dbReference>
<organism evidence="2 3">
    <name type="scientific">Actinomadura viridis</name>
    <dbReference type="NCBI Taxonomy" id="58110"/>
    <lineage>
        <taxon>Bacteria</taxon>
        <taxon>Bacillati</taxon>
        <taxon>Actinomycetota</taxon>
        <taxon>Actinomycetes</taxon>
        <taxon>Streptosporangiales</taxon>
        <taxon>Thermomonosporaceae</taxon>
        <taxon>Actinomadura</taxon>
    </lineage>
</organism>
<feature type="domain" description="ACT" evidence="1">
    <location>
        <begin position="4"/>
        <end position="75"/>
    </location>
</feature>
<dbReference type="InterPro" id="IPR002912">
    <property type="entry name" value="ACT_dom"/>
</dbReference>
<dbReference type="RefSeq" id="WP_197013244.1">
    <property type="nucleotide sequence ID" value="NZ_BAABES010000001.1"/>
</dbReference>
<name>A0A931GPP7_9ACTN</name>
<dbReference type="EMBL" id="JADOUA010000001">
    <property type="protein sequence ID" value="MBG6090831.1"/>
    <property type="molecule type" value="Genomic_DNA"/>
</dbReference>
<dbReference type="InterPro" id="IPR045865">
    <property type="entry name" value="ACT-like_dom_sf"/>
</dbReference>
<gene>
    <name evidence="2" type="ORF">IW256_004944</name>
</gene>